<comment type="caution">
    <text evidence="1">The sequence shown here is derived from an EMBL/GenBank/DDBJ whole genome shotgun (WGS) entry which is preliminary data.</text>
</comment>
<evidence type="ECO:0000313" key="2">
    <source>
        <dbReference type="Proteomes" id="UP000323188"/>
    </source>
</evidence>
<proteinExistence type="predicted"/>
<dbReference type="Proteomes" id="UP000323188">
    <property type="component" value="Unassembled WGS sequence"/>
</dbReference>
<organism evidence="1 2">
    <name type="scientific">Maribacter flavus</name>
    <dbReference type="NCBI Taxonomy" id="1658664"/>
    <lineage>
        <taxon>Bacteria</taxon>
        <taxon>Pseudomonadati</taxon>
        <taxon>Bacteroidota</taxon>
        <taxon>Flavobacteriia</taxon>
        <taxon>Flavobacteriales</taxon>
        <taxon>Flavobacteriaceae</taxon>
        <taxon>Maribacter</taxon>
    </lineage>
</organism>
<gene>
    <name evidence="1" type="ORF">F0361_15050</name>
</gene>
<dbReference type="RefSeq" id="WP_154919790.1">
    <property type="nucleotide sequence ID" value="NZ_VUOE01000002.1"/>
</dbReference>
<evidence type="ECO:0000313" key="1">
    <source>
        <dbReference type="EMBL" id="KAA2217269.1"/>
    </source>
</evidence>
<dbReference type="EMBL" id="VUOE01000002">
    <property type="protein sequence ID" value="KAA2217269.1"/>
    <property type="molecule type" value="Genomic_DNA"/>
</dbReference>
<evidence type="ECO:0008006" key="3">
    <source>
        <dbReference type="Google" id="ProtNLM"/>
    </source>
</evidence>
<reference evidence="1 2" key="1">
    <citation type="submission" date="2019-09" db="EMBL/GenBank/DDBJ databases">
        <authorList>
            <person name="Khan S.A."/>
            <person name="Jeon C.O."/>
            <person name="Chun B.H."/>
            <person name="Jeong S.E."/>
        </authorList>
    </citation>
    <scope>NUCLEOTIDE SEQUENCE [LARGE SCALE GENOMIC DNA]</scope>
    <source>
        <strain evidence="1 2">KCTC 42508</strain>
    </source>
</reference>
<dbReference type="AlphaFoldDB" id="A0A5B2TSS7"/>
<accession>A0A5B2TSS7</accession>
<name>A0A5B2TSS7_9FLAO</name>
<sequence length="595" mass="67765">MRKILFLTLILVCCCFGVSGQYVIKDGSELLSLQQLPQEKAYVDHTGPLVFSGEYLFYSFYCFNAQNNNPSNISRVGYVVLVNEEKEKIFEHKLNLDKGLAQGDFFVRTDIPSGRYKLLAYTQWMRNGGFDQMYTDDIIIINPYLTDQSAILTGSSEETNTANLRTENFPSVQMDSATVSVRLEKEIYGTREKVRLSVNNYKGPSGYGIYTLKVKKKEEIPVKPYLNATQYAKDFFNADKQIKQKVGDSIFLPEQRGELFFGSVQDSETTLPVKDIPVIISIPGKEFILKFAQTDAQGNFYTYLNKKYTNPIALAQIEEENKLYSIKKGEVANLDLSNITFSKFTLSDSYAPYIKERSVLNQLENQFFTVKPDSIIASDPIDPFDGGLPEVVFLDEFTRFPTFGETLVEIVKFAGYRSGGKDSDYIKISQDFETYNEELNSFPAIVLIDGVFIPNHEMIKGFDARKIQKISLVRDQFVLGGKQYQGMMSIETFEGDYLGEHTYENSVAIPLKLPVAKKNYFKQDYDNEATDFSRIPDYRGLLLWEPHVKVEASNYNFEFFTSDVEGIFEVILNGFTTYGKPITVVKEVTVMKTSQ</sequence>
<protein>
    <recommendedName>
        <fullName evidence="3">Carboxypeptidase regulatory-like domain-containing protein</fullName>
    </recommendedName>
</protein>